<proteinExistence type="predicted"/>
<accession>A0ACC6S5J7</accession>
<comment type="caution">
    <text evidence="1">The sequence shown here is derived from an EMBL/GenBank/DDBJ whole genome shotgun (WGS) entry which is preliminary data.</text>
</comment>
<name>A0ACC6S5J7_9BACI</name>
<keyword evidence="1" id="KW-0067">ATP-binding</keyword>
<dbReference type="EMBL" id="JBBMEW010000001">
    <property type="protein sequence ID" value="MEQ2525297.1"/>
    <property type="molecule type" value="Genomic_DNA"/>
</dbReference>
<protein>
    <submittedName>
        <fullName evidence="1">DEAD/DEAH box helicase family protein</fullName>
    </submittedName>
</protein>
<reference evidence="1" key="1">
    <citation type="submission" date="2024-03" db="EMBL/GenBank/DDBJ databases">
        <title>Human intestinal bacterial collection.</title>
        <authorList>
            <person name="Pauvert C."/>
            <person name="Hitch T.C.A."/>
            <person name="Clavel T."/>
        </authorList>
    </citation>
    <scope>NUCLEOTIDE SEQUENCE</scope>
    <source>
        <strain evidence="1">CLA-AA-H227</strain>
    </source>
</reference>
<organism evidence="1 2">
    <name type="scientific">Robertmurraya yapensis</name>
    <name type="common">ex Hitch et al 2024</name>
    <dbReference type="NCBI Taxonomy" id="3133160"/>
    <lineage>
        <taxon>Bacteria</taxon>
        <taxon>Bacillati</taxon>
        <taxon>Bacillota</taxon>
        <taxon>Bacilli</taxon>
        <taxon>Bacillales</taxon>
        <taxon>Bacillaceae</taxon>
        <taxon>Robertmurraya</taxon>
    </lineage>
</organism>
<keyword evidence="1" id="KW-0378">Hydrolase</keyword>
<sequence>MRNLERQLQLSIKECDRLKKENLQLKNLLRAHNIEFKPHHTYEPSNNNLSKQEKIKERIQIYKNLFKGRTDVYAIRWESKTGKSGYSPACELEWHPTLCKKPTIKCADCQHRKLLKLTDNVIYEHLTGKHTIGLYPLLEDENCWFLAVDFDKKNWQKDVRVFMNTCRTLNVPASIERSRSGNGAHVWIFFSETVPASIARKLGNVLLSHTLEKRYEVGMDSFDRLFPNQDTLPRGGFGNLIALPLQNGPRKSGNSVFIDESFIPYPDQWLYLENVEKINLVVIQNIIKKFGQRNRTPNLVQENNKLIEDKSQVNVPTKIEIIEKNGLHINKEALPSFFIQKLIHLSTFRNPEFFKAQAKRLSTYGIPRNIICCEELDDFLILPRGCREDLIKLLDEYSIKYNFKEHTNSGVKLSLSFNGKLRTEQEQAVKKLKENPVGILSATTGFGKTVIAAALIANRNVNTLIIVHRKQLIDQWKERLSTFLDIDDQEIGQMGGGKNKLTGIVDIATIQSLNYKGEIKDELSQYGQIIVDECHHISAFSFESVLKKSNAKFIHGLTATPTRKDGLQPIMTMQLGPIRYKVNAKNQSKIRPFEHRLVTRYTKFKCSEKAMNKDIQTLYKEMIVDNHRNQLIFDDVLKELEKGSAPLILTERLEHVRDLEFKFKGFAKNIIVLTGGMSKKEEREKLKKLGALGNHEERLIIATGKYIGEGFDHARLDCLFLVMPFSWKGTLQQYVGRLHRLHEEKSAVKVYDYVDHHEPMLKAMYDKRLKGYHSMGYKIMEKETDIATTAEQMKLF</sequence>
<keyword evidence="1" id="KW-0547">Nucleotide-binding</keyword>
<keyword evidence="1" id="KW-0347">Helicase</keyword>
<gene>
    <name evidence="1" type="ORF">WMO40_01185</name>
</gene>
<dbReference type="Proteomes" id="UP001439875">
    <property type="component" value="Unassembled WGS sequence"/>
</dbReference>
<evidence type="ECO:0000313" key="1">
    <source>
        <dbReference type="EMBL" id="MEQ2525297.1"/>
    </source>
</evidence>
<keyword evidence="2" id="KW-1185">Reference proteome</keyword>
<evidence type="ECO:0000313" key="2">
    <source>
        <dbReference type="Proteomes" id="UP001439875"/>
    </source>
</evidence>